<name>A0A433V534_9CYAN</name>
<evidence type="ECO:0000313" key="3">
    <source>
        <dbReference type="EMBL" id="RUT01199.1"/>
    </source>
</evidence>
<feature type="chain" id="PRO_5030092491" description="Filamentous haemagglutinin FhaB/tRNA nuclease CdiA-like TPS domain-containing protein" evidence="1">
    <location>
        <begin position="22"/>
        <end position="942"/>
    </location>
</feature>
<dbReference type="Pfam" id="PF05860">
    <property type="entry name" value="TPS"/>
    <property type="match status" value="1"/>
</dbReference>
<evidence type="ECO:0000259" key="2">
    <source>
        <dbReference type="SMART" id="SM00912"/>
    </source>
</evidence>
<reference evidence="3" key="2">
    <citation type="journal article" date="2019" name="Genome Biol. Evol.">
        <title>Day and night: Metabolic profiles and evolutionary relationships of six axenic non-marine cyanobacteria.</title>
        <authorList>
            <person name="Will S.E."/>
            <person name="Henke P."/>
            <person name="Boedeker C."/>
            <person name="Huang S."/>
            <person name="Brinkmann H."/>
            <person name="Rohde M."/>
            <person name="Jarek M."/>
            <person name="Friedl T."/>
            <person name="Seufert S."/>
            <person name="Schumacher M."/>
            <person name="Overmann J."/>
            <person name="Neumann-Schaal M."/>
            <person name="Petersen J."/>
        </authorList>
    </citation>
    <scope>NUCLEOTIDE SEQUENCE [LARGE SCALE GENOMIC DNA]</scope>
    <source>
        <strain evidence="3">PCC 7102</strain>
    </source>
</reference>
<proteinExistence type="predicted"/>
<feature type="signal peptide" evidence="1">
    <location>
        <begin position="1"/>
        <end position="21"/>
    </location>
</feature>
<dbReference type="SUPFAM" id="SSF51126">
    <property type="entry name" value="Pectin lyase-like"/>
    <property type="match status" value="5"/>
</dbReference>
<keyword evidence="1" id="KW-0732">Signal</keyword>
<organism evidence="3 4">
    <name type="scientific">Dulcicalothrix desertica PCC 7102</name>
    <dbReference type="NCBI Taxonomy" id="232991"/>
    <lineage>
        <taxon>Bacteria</taxon>
        <taxon>Bacillati</taxon>
        <taxon>Cyanobacteriota</taxon>
        <taxon>Cyanophyceae</taxon>
        <taxon>Nostocales</taxon>
        <taxon>Calotrichaceae</taxon>
        <taxon>Dulcicalothrix</taxon>
    </lineage>
</organism>
<dbReference type="EMBL" id="RSCL01000020">
    <property type="protein sequence ID" value="RUT01199.1"/>
    <property type="molecule type" value="Genomic_DNA"/>
</dbReference>
<comment type="caution">
    <text evidence="3">The sequence shown here is derived from an EMBL/GenBank/DDBJ whole genome shotgun (WGS) entry which is preliminary data.</text>
</comment>
<dbReference type="InterPro" id="IPR011050">
    <property type="entry name" value="Pectin_lyase_fold/virulence"/>
</dbReference>
<dbReference type="OrthoDB" id="526886at2"/>
<reference evidence="3" key="1">
    <citation type="submission" date="2018-12" db="EMBL/GenBank/DDBJ databases">
        <authorList>
            <person name="Will S."/>
            <person name="Neumann-Schaal M."/>
            <person name="Henke P."/>
        </authorList>
    </citation>
    <scope>NUCLEOTIDE SEQUENCE</scope>
    <source>
        <strain evidence="3">PCC 7102</strain>
    </source>
</reference>
<dbReference type="Gene3D" id="2.160.20.10">
    <property type="entry name" value="Single-stranded right-handed beta-helix, Pectin lyase-like"/>
    <property type="match status" value="3"/>
</dbReference>
<dbReference type="InterPro" id="IPR008638">
    <property type="entry name" value="FhaB/CdiA-like_TPS"/>
</dbReference>
<dbReference type="NCBIfam" id="TIGR01901">
    <property type="entry name" value="adhes_NPXG"/>
    <property type="match status" value="1"/>
</dbReference>
<evidence type="ECO:0000256" key="1">
    <source>
        <dbReference type="SAM" id="SignalP"/>
    </source>
</evidence>
<dbReference type="SMART" id="SM00912">
    <property type="entry name" value="Haemagg_act"/>
    <property type="match status" value="1"/>
</dbReference>
<feature type="domain" description="Filamentous haemagglutinin FhaB/tRNA nuclease CdiA-like TPS" evidence="2">
    <location>
        <begin position="24"/>
        <end position="135"/>
    </location>
</feature>
<gene>
    <name evidence="3" type="ORF">DSM106972_067500</name>
</gene>
<accession>A0A433V534</accession>
<dbReference type="RefSeq" id="WP_127084912.1">
    <property type="nucleotide sequence ID" value="NZ_RSCL01000020.1"/>
</dbReference>
<sequence length="942" mass="94711">MKAYLHLLPLMLLALANPVNAQTVPDSSVGTIVAPSGINDIINGGAIHGNNLFHSFSEFNIDAVRGVYFTNPTDITNIFTRVTGANPTNINGTLGVLGNANLFLMNPNGIVFGTGAKLDVKGSFLGTTASSINFTDGKQFSVGTPQNTSLLTVSVPVGLGFGSKVGGIVNRSTVGLTVPNNRSLLLVGGDISLEGGKLQAFGGRIELAGLTSQFDLGLKVDGSNLQLSVPNTAQKANVSLSNGALASVIAPKGGTIVVNAQNLNLTQGVLQGGISGAGSSSLQAGNIEINAPGTVNLNTGGISNPVTAGSTGNTGNININTGSLSLTNGSYLSTVSRGNGNAGSININATNAVSFDGVDKIGNPSLASTVVIGSAVGNAGNINITTGSLSVTNGGFLSVASLTRGNSGNIDIKANSILFDGFTPSGSASFASTAKNPGGAGNAGNFNISTDSLSLRNGAYFSASTLATGNAGDVNIKANTVNIDGVGKNGYSTFISSAVTETAQGNAGNVNITSDSVSVTNGAFVSASTLGKGNAGNVNINANTVTLDGVASNGTPSFVTSAVNPKATGNGGEVNVSASVLSITNGARITTITAQQGKGGNINVNADTLNVLGGGQILSTSASSGRAGDITLNIADSINLAGSYTNSKPIDENVAITAGLNSGIFANTLKYATGQGGDLRINGGQLFISDNAQVSVSNQGTGKAGELLINVQNLQLNTKGSVTATSANGQGGNIRLQAQNLQLLGNSQISATAGTENKPGDGGNITINADTIVQLANSDITANAFEGNGGRIDINTQGIFRSLDSDIQASSQLGIDGVVNITTPDIKQDNSLAPQSSEFVNAEQVIASSCIARRNVNQGSFVITGTGGLQDSPSDNFDLDYAVISVRAIGKLAIQPSNTNVAWSRGAEIREATQLITTEDGRLLLTAYPKGQINSTQDLTCS</sequence>
<dbReference type="InterPro" id="IPR012334">
    <property type="entry name" value="Pectin_lyas_fold"/>
</dbReference>
<keyword evidence="4" id="KW-1185">Reference proteome</keyword>
<dbReference type="Proteomes" id="UP000271624">
    <property type="component" value="Unassembled WGS sequence"/>
</dbReference>
<dbReference type="AlphaFoldDB" id="A0A433V534"/>
<evidence type="ECO:0000313" key="4">
    <source>
        <dbReference type="Proteomes" id="UP000271624"/>
    </source>
</evidence>
<protein>
    <recommendedName>
        <fullName evidence="2">Filamentous haemagglutinin FhaB/tRNA nuclease CdiA-like TPS domain-containing protein</fullName>
    </recommendedName>
</protein>